<accession>A0ACC0WLV3</accession>
<gene>
    <name evidence="1" type="ORF">PsorP6_011638</name>
</gene>
<comment type="caution">
    <text evidence="1">The sequence shown here is derived from an EMBL/GenBank/DDBJ whole genome shotgun (WGS) entry which is preliminary data.</text>
</comment>
<sequence>MCRRGSVYHRREEYDRPKIDRNDRHTLARDISLYPPFAIRWKSVILLGDFMQLPPVSDTPLYSQKLALTTNNLSDFGHHAYASFTTVVTLTEIMRQRGETEEQKWFREALLRLREGQVTPEDYTRFMQRTLARLPLFEIDTFKDALRIFTTKSKVERYNSDKLLSFNRPVSLIKAKHTGAGAETATADTQKAWRRSCHFALVPASC</sequence>
<evidence type="ECO:0000313" key="2">
    <source>
        <dbReference type="Proteomes" id="UP001163321"/>
    </source>
</evidence>
<dbReference type="EMBL" id="CM047591">
    <property type="protein sequence ID" value="KAI9919006.1"/>
    <property type="molecule type" value="Genomic_DNA"/>
</dbReference>
<evidence type="ECO:0000313" key="1">
    <source>
        <dbReference type="EMBL" id="KAI9919006.1"/>
    </source>
</evidence>
<proteinExistence type="predicted"/>
<dbReference type="Proteomes" id="UP001163321">
    <property type="component" value="Chromosome 12"/>
</dbReference>
<organism evidence="1 2">
    <name type="scientific">Peronosclerospora sorghi</name>
    <dbReference type="NCBI Taxonomy" id="230839"/>
    <lineage>
        <taxon>Eukaryota</taxon>
        <taxon>Sar</taxon>
        <taxon>Stramenopiles</taxon>
        <taxon>Oomycota</taxon>
        <taxon>Peronosporomycetes</taxon>
        <taxon>Peronosporales</taxon>
        <taxon>Peronosporaceae</taxon>
        <taxon>Peronosclerospora</taxon>
    </lineage>
</organism>
<protein>
    <submittedName>
        <fullName evidence="1">Uncharacterized protein</fullName>
    </submittedName>
</protein>
<keyword evidence="2" id="KW-1185">Reference proteome</keyword>
<reference evidence="1 2" key="1">
    <citation type="journal article" date="2022" name="bioRxiv">
        <title>The genome of the oomycete Peronosclerospora sorghi, a cosmopolitan pathogen of maize and sorghum, is inflated with dispersed pseudogenes.</title>
        <authorList>
            <person name="Fletcher K."/>
            <person name="Martin F."/>
            <person name="Isakeit T."/>
            <person name="Cavanaugh K."/>
            <person name="Magill C."/>
            <person name="Michelmore R."/>
        </authorList>
    </citation>
    <scope>NUCLEOTIDE SEQUENCE [LARGE SCALE GENOMIC DNA]</scope>
    <source>
        <strain evidence="1">P6</strain>
    </source>
</reference>
<name>A0ACC0WLV3_9STRA</name>